<dbReference type="InterPro" id="IPR005650">
    <property type="entry name" value="BlaI_family"/>
</dbReference>
<evidence type="ECO:0000313" key="6">
    <source>
        <dbReference type="Proteomes" id="UP000228960"/>
    </source>
</evidence>
<keyword evidence="3" id="KW-0238">DNA-binding</keyword>
<sequence length="46" mass="5082">AGDSAYTTIMTVLKRMADKKLLSRKKISNVFVYAPLTDKKPTPALV</sequence>
<evidence type="ECO:0000313" key="5">
    <source>
        <dbReference type="EMBL" id="PJC80844.1"/>
    </source>
</evidence>
<comment type="similarity">
    <text evidence="1">Belongs to the BlaI transcriptional regulatory family.</text>
</comment>
<evidence type="ECO:0000256" key="4">
    <source>
        <dbReference type="ARBA" id="ARBA00023163"/>
    </source>
</evidence>
<dbReference type="Gene3D" id="1.10.10.10">
    <property type="entry name" value="Winged helix-like DNA-binding domain superfamily/Winged helix DNA-binding domain"/>
    <property type="match status" value="1"/>
</dbReference>
<dbReference type="EMBL" id="PFQM01000026">
    <property type="protein sequence ID" value="PJC80844.1"/>
    <property type="molecule type" value="Genomic_DNA"/>
</dbReference>
<dbReference type="InterPro" id="IPR036390">
    <property type="entry name" value="WH_DNA-bd_sf"/>
</dbReference>
<reference evidence="6" key="1">
    <citation type="submission" date="2017-09" db="EMBL/GenBank/DDBJ databases">
        <title>Depth-based differentiation of microbial function through sediment-hosted aquifers and enrichment of novel symbionts in the deep terrestrial subsurface.</title>
        <authorList>
            <person name="Probst A.J."/>
            <person name="Ladd B."/>
            <person name="Jarett J.K."/>
            <person name="Geller-Mcgrath D.E."/>
            <person name="Sieber C.M.K."/>
            <person name="Emerson J.B."/>
            <person name="Anantharaman K."/>
            <person name="Thomas B.C."/>
            <person name="Malmstrom R."/>
            <person name="Stieglmeier M."/>
            <person name="Klingl A."/>
            <person name="Woyke T."/>
            <person name="Ryan C.M."/>
            <person name="Banfield J.F."/>
        </authorList>
    </citation>
    <scope>NUCLEOTIDE SEQUENCE [LARGE SCALE GENOMIC DNA]</scope>
</reference>
<dbReference type="Pfam" id="PF03965">
    <property type="entry name" value="Penicillinase_R"/>
    <property type="match status" value="1"/>
</dbReference>
<evidence type="ECO:0000256" key="1">
    <source>
        <dbReference type="ARBA" id="ARBA00011046"/>
    </source>
</evidence>
<protein>
    <submittedName>
        <fullName evidence="5">Transcriptional regulator</fullName>
    </submittedName>
</protein>
<feature type="non-terminal residue" evidence="5">
    <location>
        <position position="1"/>
    </location>
</feature>
<evidence type="ECO:0000256" key="3">
    <source>
        <dbReference type="ARBA" id="ARBA00023125"/>
    </source>
</evidence>
<dbReference type="SUPFAM" id="SSF46785">
    <property type="entry name" value="Winged helix' DNA-binding domain"/>
    <property type="match status" value="1"/>
</dbReference>
<dbReference type="GO" id="GO:0045892">
    <property type="term" value="P:negative regulation of DNA-templated transcription"/>
    <property type="evidence" value="ECO:0007669"/>
    <property type="project" value="InterPro"/>
</dbReference>
<accession>A0A2M8GKN2</accession>
<gene>
    <name evidence="5" type="ORF">CO009_00950</name>
</gene>
<proteinExistence type="inferred from homology"/>
<dbReference type="GO" id="GO:0003677">
    <property type="term" value="F:DNA binding"/>
    <property type="evidence" value="ECO:0007669"/>
    <property type="project" value="UniProtKB-KW"/>
</dbReference>
<comment type="caution">
    <text evidence="5">The sequence shown here is derived from an EMBL/GenBank/DDBJ whole genome shotgun (WGS) entry which is preliminary data.</text>
</comment>
<keyword evidence="4" id="KW-0804">Transcription</keyword>
<dbReference type="AlphaFoldDB" id="A0A2M8GKN2"/>
<keyword evidence="2" id="KW-0805">Transcription regulation</keyword>
<organism evidence="5 6">
    <name type="scientific">Candidatus Shapirobacteria bacterium CG_4_8_14_3_um_filter_35_11</name>
    <dbReference type="NCBI Taxonomy" id="1974874"/>
    <lineage>
        <taxon>Bacteria</taxon>
        <taxon>Candidatus Shapironibacteriota</taxon>
    </lineage>
</organism>
<dbReference type="InterPro" id="IPR036388">
    <property type="entry name" value="WH-like_DNA-bd_sf"/>
</dbReference>
<evidence type="ECO:0000256" key="2">
    <source>
        <dbReference type="ARBA" id="ARBA00023015"/>
    </source>
</evidence>
<dbReference type="Proteomes" id="UP000228960">
    <property type="component" value="Unassembled WGS sequence"/>
</dbReference>
<name>A0A2M8GKN2_9BACT</name>